<dbReference type="PANTHER" id="PTHR43029:SF9">
    <property type="entry name" value="SIMILAR TO AMMONIUM PERMEASE, BUT NOT NORMALLY ACTIVE (EUROFUNG)"/>
    <property type="match status" value="1"/>
</dbReference>
<comment type="similarity">
    <text evidence="2">Belongs to the ammonia transporter channel (TC 1.A.11.2) family.</text>
</comment>
<organism evidence="9 10">
    <name type="scientific">Acaromyces ingoldii</name>
    <dbReference type="NCBI Taxonomy" id="215250"/>
    <lineage>
        <taxon>Eukaryota</taxon>
        <taxon>Fungi</taxon>
        <taxon>Dikarya</taxon>
        <taxon>Basidiomycota</taxon>
        <taxon>Ustilaginomycotina</taxon>
        <taxon>Exobasidiomycetes</taxon>
        <taxon>Exobasidiales</taxon>
        <taxon>Cryptobasidiaceae</taxon>
        <taxon>Acaromyces</taxon>
    </lineage>
</organism>
<dbReference type="EMBL" id="KZ819636">
    <property type="protein sequence ID" value="PWN91028.1"/>
    <property type="molecule type" value="Genomic_DNA"/>
</dbReference>
<dbReference type="RefSeq" id="XP_025378226.1">
    <property type="nucleotide sequence ID" value="XM_025519271.1"/>
</dbReference>
<feature type="transmembrane region" description="Helical" evidence="7">
    <location>
        <begin position="174"/>
        <end position="195"/>
    </location>
</feature>
<keyword evidence="4 7" id="KW-1133">Transmembrane helix</keyword>
<feature type="transmembrane region" description="Helical" evidence="7">
    <location>
        <begin position="49"/>
        <end position="69"/>
    </location>
</feature>
<evidence type="ECO:0000313" key="9">
    <source>
        <dbReference type="EMBL" id="PWN91028.1"/>
    </source>
</evidence>
<dbReference type="Pfam" id="PF00909">
    <property type="entry name" value="Ammonium_transp"/>
    <property type="match status" value="1"/>
</dbReference>
<evidence type="ECO:0000256" key="7">
    <source>
        <dbReference type="SAM" id="Phobius"/>
    </source>
</evidence>
<dbReference type="SUPFAM" id="SSF111352">
    <property type="entry name" value="Ammonium transporter"/>
    <property type="match status" value="1"/>
</dbReference>
<keyword evidence="5 7" id="KW-0472">Membrane</keyword>
<evidence type="ECO:0000256" key="6">
    <source>
        <dbReference type="SAM" id="MobiDB-lite"/>
    </source>
</evidence>
<dbReference type="InParanoid" id="A0A316YQT4"/>
<dbReference type="GeneID" id="37041187"/>
<dbReference type="Proteomes" id="UP000245768">
    <property type="component" value="Unassembled WGS sequence"/>
</dbReference>
<gene>
    <name evidence="9" type="ORF">FA10DRAFT_242084</name>
</gene>
<dbReference type="InterPro" id="IPR001905">
    <property type="entry name" value="Ammonium_transpt"/>
</dbReference>
<protein>
    <recommendedName>
        <fullName evidence="8">Ammonium transporter AmtB-like domain-containing protein</fullName>
    </recommendedName>
</protein>
<dbReference type="GO" id="GO:0005886">
    <property type="term" value="C:plasma membrane"/>
    <property type="evidence" value="ECO:0007669"/>
    <property type="project" value="TreeGrafter"/>
</dbReference>
<dbReference type="GO" id="GO:0008519">
    <property type="term" value="F:ammonium channel activity"/>
    <property type="evidence" value="ECO:0007669"/>
    <property type="project" value="InterPro"/>
</dbReference>
<evidence type="ECO:0000256" key="2">
    <source>
        <dbReference type="ARBA" id="ARBA00005887"/>
    </source>
</evidence>
<feature type="region of interest" description="Disordered" evidence="6">
    <location>
        <begin position="433"/>
        <end position="452"/>
    </location>
</feature>
<feature type="transmembrane region" description="Helical" evidence="7">
    <location>
        <begin position="105"/>
        <end position="125"/>
    </location>
</feature>
<evidence type="ECO:0000256" key="4">
    <source>
        <dbReference type="ARBA" id="ARBA00022989"/>
    </source>
</evidence>
<name>A0A316YQT4_9BASI</name>
<feature type="domain" description="Ammonium transporter AmtB-like" evidence="8">
    <location>
        <begin position="20"/>
        <end position="433"/>
    </location>
</feature>
<dbReference type="InterPro" id="IPR024041">
    <property type="entry name" value="NH4_transpt_AmtB-like_dom"/>
</dbReference>
<feature type="transmembrane region" description="Helical" evidence="7">
    <location>
        <begin position="216"/>
        <end position="233"/>
    </location>
</feature>
<dbReference type="AlphaFoldDB" id="A0A316YQT4"/>
<dbReference type="InterPro" id="IPR029020">
    <property type="entry name" value="Ammonium/urea_transptr"/>
</dbReference>
<evidence type="ECO:0000256" key="1">
    <source>
        <dbReference type="ARBA" id="ARBA00004141"/>
    </source>
</evidence>
<dbReference type="STRING" id="215250.A0A316YQT4"/>
<evidence type="ECO:0000256" key="5">
    <source>
        <dbReference type="ARBA" id="ARBA00023136"/>
    </source>
</evidence>
<proteinExistence type="inferred from homology"/>
<keyword evidence="3 7" id="KW-0812">Transmembrane</keyword>
<accession>A0A316YQT4</accession>
<dbReference type="Gene3D" id="1.10.3430.10">
    <property type="entry name" value="Ammonium transporter AmtB like domains"/>
    <property type="match status" value="1"/>
</dbReference>
<comment type="subcellular location">
    <subcellularLocation>
        <location evidence="1">Membrane</location>
        <topology evidence="1">Multi-pass membrane protein</topology>
    </subcellularLocation>
</comment>
<keyword evidence="10" id="KW-1185">Reference proteome</keyword>
<feature type="transmembrane region" description="Helical" evidence="7">
    <location>
        <begin position="20"/>
        <end position="42"/>
    </location>
</feature>
<dbReference type="PANTHER" id="PTHR43029">
    <property type="entry name" value="AMMONIUM TRANSPORTER MEP2"/>
    <property type="match status" value="1"/>
</dbReference>
<reference evidence="9 10" key="1">
    <citation type="journal article" date="2018" name="Mol. Biol. Evol.">
        <title>Broad Genomic Sampling Reveals a Smut Pathogenic Ancestry of the Fungal Clade Ustilaginomycotina.</title>
        <authorList>
            <person name="Kijpornyongpan T."/>
            <person name="Mondo S.J."/>
            <person name="Barry K."/>
            <person name="Sandor L."/>
            <person name="Lee J."/>
            <person name="Lipzen A."/>
            <person name="Pangilinan J."/>
            <person name="LaButti K."/>
            <person name="Hainaut M."/>
            <person name="Henrissat B."/>
            <person name="Grigoriev I.V."/>
            <person name="Spatafora J.W."/>
            <person name="Aime M.C."/>
        </authorList>
    </citation>
    <scope>NUCLEOTIDE SEQUENCE [LARGE SCALE GENOMIC DNA]</scope>
    <source>
        <strain evidence="9 10">MCA 4198</strain>
    </source>
</reference>
<sequence length="458" mass="48702">MEAESTLSLWAQCDRIDTLFIVFCCAACWLVVPAIGLAFSGYSIRRNGLASYFPALLTIIFVSLQWWAWGYSIAFGEGNAFAGNVTSHLFHRNVSAAPVGTIPEVVFSTFQMIFCATVCALAVGGAAERGRLISLVPFIVLWATFVYCPLAHMVWTETGALASLGVLDFAGGTPVHICSGASATALSVYLSRPLFRSRRSSKRTPSHIRLHKPHNIPSMLCAMVLIWSCWLPFEAGTALALNFKAVMAFCVTNAAAAAGAATWTLLAYLESGRMSLDAAVLGMIAGLVMITPAGGFVGMSDAVVMGVLGALACRVFLRFKSSTLATQKLRWVDPADMFASHALGGVVATLATGFFASREVAAYDGATSIAGGALHDGHWRQLLIQAVEAAVGLTWSFCASYAIIAAIDLVPGLEVLSTDEDLARGMDAAQMEESLSGAHADDEQDDYEPISPPHRIVI</sequence>
<feature type="transmembrane region" description="Helical" evidence="7">
    <location>
        <begin position="132"/>
        <end position="154"/>
    </location>
</feature>
<evidence type="ECO:0000313" key="10">
    <source>
        <dbReference type="Proteomes" id="UP000245768"/>
    </source>
</evidence>
<evidence type="ECO:0000256" key="3">
    <source>
        <dbReference type="ARBA" id="ARBA00022692"/>
    </source>
</evidence>
<feature type="transmembrane region" description="Helical" evidence="7">
    <location>
        <begin position="276"/>
        <end position="296"/>
    </location>
</feature>
<feature type="transmembrane region" description="Helical" evidence="7">
    <location>
        <begin position="245"/>
        <end position="269"/>
    </location>
</feature>
<dbReference type="OrthoDB" id="534912at2759"/>
<evidence type="ECO:0000259" key="8">
    <source>
        <dbReference type="Pfam" id="PF00909"/>
    </source>
</evidence>